<dbReference type="GO" id="GO:0006355">
    <property type="term" value="P:regulation of DNA-templated transcription"/>
    <property type="evidence" value="ECO:0007669"/>
    <property type="project" value="InterPro"/>
</dbReference>
<evidence type="ECO:0000256" key="13">
    <source>
        <dbReference type="ARBA" id="ARBA00047283"/>
    </source>
</evidence>
<dbReference type="GO" id="GO:0005737">
    <property type="term" value="C:cytoplasm"/>
    <property type="evidence" value="ECO:0007669"/>
    <property type="project" value="UniProtKB-SubCell"/>
</dbReference>
<dbReference type="PROSITE" id="PS51686">
    <property type="entry name" value="SAM_MT_RSMB_NOP"/>
    <property type="match status" value="1"/>
</dbReference>
<evidence type="ECO:0000259" key="15">
    <source>
        <dbReference type="PROSITE" id="PS51686"/>
    </source>
</evidence>
<dbReference type="InterPro" id="IPR006027">
    <property type="entry name" value="NusB_RsmB_TIM44"/>
</dbReference>
<dbReference type="GeneID" id="78362316"/>
<organism evidence="16 17">
    <name type="scientific">Turicimonas muris</name>
    <dbReference type="NCBI Taxonomy" id="1796652"/>
    <lineage>
        <taxon>Bacteria</taxon>
        <taxon>Pseudomonadati</taxon>
        <taxon>Pseudomonadota</taxon>
        <taxon>Betaproteobacteria</taxon>
        <taxon>Burkholderiales</taxon>
        <taxon>Sutterellaceae</taxon>
        <taxon>Turicimonas</taxon>
    </lineage>
</organism>
<comment type="subcellular location">
    <subcellularLocation>
        <location evidence="2">Cytoplasm</location>
    </subcellularLocation>
</comment>
<dbReference type="RefSeq" id="WP_066594503.1">
    <property type="nucleotide sequence ID" value="NZ_CAJTBZ010000017.1"/>
</dbReference>
<feature type="active site" description="Nucleophile" evidence="14">
    <location>
        <position position="370"/>
    </location>
</feature>
<evidence type="ECO:0000256" key="4">
    <source>
        <dbReference type="ARBA" id="ARBA00012140"/>
    </source>
</evidence>
<dbReference type="InterPro" id="IPR049560">
    <property type="entry name" value="MeTrfase_RsmB-F_NOP2_cat"/>
</dbReference>
<dbReference type="PRINTS" id="PR02008">
    <property type="entry name" value="RCMTFAMILY"/>
</dbReference>
<evidence type="ECO:0000256" key="11">
    <source>
        <dbReference type="ARBA" id="ARBA00030399"/>
    </source>
</evidence>
<feature type="domain" description="SAM-dependent MTase RsmB/NOP-type" evidence="15">
    <location>
        <begin position="160"/>
        <end position="433"/>
    </location>
</feature>
<feature type="binding site" evidence="14">
    <location>
        <position position="297"/>
    </location>
    <ligand>
        <name>S-adenosyl-L-methionine</name>
        <dbReference type="ChEBI" id="CHEBI:59789"/>
    </ligand>
</feature>
<dbReference type="NCBIfam" id="TIGR00563">
    <property type="entry name" value="rsmB"/>
    <property type="match status" value="1"/>
</dbReference>
<feature type="binding site" evidence="14">
    <location>
        <position position="271"/>
    </location>
    <ligand>
        <name>S-adenosyl-L-methionine</name>
        <dbReference type="ChEBI" id="CHEBI:59789"/>
    </ligand>
</feature>
<dbReference type="GO" id="GO:0008649">
    <property type="term" value="F:rRNA methyltransferase activity"/>
    <property type="evidence" value="ECO:0007669"/>
    <property type="project" value="InterPro"/>
</dbReference>
<evidence type="ECO:0000256" key="8">
    <source>
        <dbReference type="ARBA" id="ARBA00022679"/>
    </source>
</evidence>
<evidence type="ECO:0000256" key="10">
    <source>
        <dbReference type="ARBA" id="ARBA00022884"/>
    </source>
</evidence>
<keyword evidence="8 14" id="KW-0808">Transferase</keyword>
<comment type="caution">
    <text evidence="16">The sequence shown here is derived from an EMBL/GenBank/DDBJ whole genome shotgun (WGS) entry which is preliminary data.</text>
</comment>
<dbReference type="SUPFAM" id="SSF48013">
    <property type="entry name" value="NusB-like"/>
    <property type="match status" value="1"/>
</dbReference>
<dbReference type="SUPFAM" id="SSF53335">
    <property type="entry name" value="S-adenosyl-L-methionine-dependent methyltransferases"/>
    <property type="match status" value="1"/>
</dbReference>
<evidence type="ECO:0000256" key="6">
    <source>
        <dbReference type="ARBA" id="ARBA00022552"/>
    </source>
</evidence>
<comment type="similarity">
    <text evidence="3 14">Belongs to the class I-like SAM-binding methyltransferase superfamily. RsmB/NOP family.</text>
</comment>
<dbReference type="InterPro" id="IPR018314">
    <property type="entry name" value="RsmB/NOL1/NOP2-like_CS"/>
</dbReference>
<feature type="binding site" evidence="14">
    <location>
        <position position="317"/>
    </location>
    <ligand>
        <name>S-adenosyl-L-methionine</name>
        <dbReference type="ChEBI" id="CHEBI:59789"/>
    </ligand>
</feature>
<dbReference type="InterPro" id="IPR054728">
    <property type="entry name" value="RsmB-like_ferredoxin"/>
</dbReference>
<dbReference type="InterPro" id="IPR004573">
    <property type="entry name" value="rRNA_ssu_MeTfrase_B"/>
</dbReference>
<evidence type="ECO:0000313" key="17">
    <source>
        <dbReference type="Proteomes" id="UP000214610"/>
    </source>
</evidence>
<dbReference type="PROSITE" id="PS01153">
    <property type="entry name" value="NOL1_NOP2_SUN"/>
    <property type="match status" value="1"/>
</dbReference>
<dbReference type="Gene3D" id="3.30.70.1170">
    <property type="entry name" value="Sun protein, domain 3"/>
    <property type="match status" value="1"/>
</dbReference>
<dbReference type="Pfam" id="PF01189">
    <property type="entry name" value="Methyltr_RsmB-F"/>
    <property type="match status" value="1"/>
</dbReference>
<feature type="binding site" evidence="14">
    <location>
        <begin position="249"/>
        <end position="255"/>
    </location>
    <ligand>
        <name>S-adenosyl-L-methionine</name>
        <dbReference type="ChEBI" id="CHEBI:59789"/>
    </ligand>
</feature>
<dbReference type="Gene3D" id="1.10.940.10">
    <property type="entry name" value="NusB-like"/>
    <property type="match status" value="1"/>
</dbReference>
<evidence type="ECO:0000313" key="16">
    <source>
        <dbReference type="EMBL" id="OXE47356.1"/>
    </source>
</evidence>
<dbReference type="InterPro" id="IPR001678">
    <property type="entry name" value="MeTrfase_RsmB-F_NOP2_dom"/>
</dbReference>
<keyword evidence="7 14" id="KW-0489">Methyltransferase</keyword>
<gene>
    <name evidence="16" type="ORF">ADH67_09380</name>
</gene>
<protein>
    <recommendedName>
        <fullName evidence="4">16S rRNA (cytosine(967)-C(5))-methyltransferase</fullName>
        <ecNumber evidence="4">2.1.1.176</ecNumber>
    </recommendedName>
    <alternativeName>
        <fullName evidence="11">16S rRNA m5C967 methyltransferase</fullName>
    </alternativeName>
    <alternativeName>
        <fullName evidence="12">rRNA (cytosine-C(5)-)-methyltransferase RsmB</fullName>
    </alternativeName>
</protein>
<comment type="function">
    <text evidence="1">Specifically methylates the cytosine at position 967 (m5C967) of 16S rRNA.</text>
</comment>
<evidence type="ECO:0000256" key="1">
    <source>
        <dbReference type="ARBA" id="ARBA00002724"/>
    </source>
</evidence>
<keyword evidence="5" id="KW-0963">Cytoplasm</keyword>
<dbReference type="InterPro" id="IPR029063">
    <property type="entry name" value="SAM-dependent_MTases_sf"/>
</dbReference>
<dbReference type="GO" id="GO:0003723">
    <property type="term" value="F:RNA binding"/>
    <property type="evidence" value="ECO:0007669"/>
    <property type="project" value="UniProtKB-UniRule"/>
</dbReference>
<dbReference type="PANTHER" id="PTHR22807">
    <property type="entry name" value="NOP2 YEAST -RELATED NOL1/NOP2/FMU SUN DOMAIN-CONTAINING"/>
    <property type="match status" value="1"/>
</dbReference>
<proteinExistence type="inferred from homology"/>
<dbReference type="AlphaFoldDB" id="A0A227KJJ5"/>
<dbReference type="EC" id="2.1.1.176" evidence="4"/>
<comment type="catalytic activity">
    <reaction evidence="13">
        <text>cytidine(967) in 16S rRNA + S-adenosyl-L-methionine = 5-methylcytidine(967) in 16S rRNA + S-adenosyl-L-homocysteine + H(+)</text>
        <dbReference type="Rhea" id="RHEA:42748"/>
        <dbReference type="Rhea" id="RHEA-COMP:10219"/>
        <dbReference type="Rhea" id="RHEA-COMP:10220"/>
        <dbReference type="ChEBI" id="CHEBI:15378"/>
        <dbReference type="ChEBI" id="CHEBI:57856"/>
        <dbReference type="ChEBI" id="CHEBI:59789"/>
        <dbReference type="ChEBI" id="CHEBI:74483"/>
        <dbReference type="ChEBI" id="CHEBI:82748"/>
        <dbReference type="EC" id="2.1.1.176"/>
    </reaction>
</comment>
<evidence type="ECO:0000256" key="5">
    <source>
        <dbReference type="ARBA" id="ARBA00022490"/>
    </source>
</evidence>
<accession>A0A227KJJ5</accession>
<dbReference type="Pfam" id="PF01029">
    <property type="entry name" value="NusB"/>
    <property type="match status" value="1"/>
</dbReference>
<reference evidence="17" key="1">
    <citation type="submission" date="2017-05" db="EMBL/GenBank/DDBJ databases">
        <title>Improved OligoMM genomes.</title>
        <authorList>
            <person name="Garzetti D."/>
        </authorList>
    </citation>
    <scope>NUCLEOTIDE SEQUENCE [LARGE SCALE GENOMIC DNA]</scope>
    <source>
        <strain evidence="17">YL45</strain>
    </source>
</reference>
<dbReference type="InterPro" id="IPR035926">
    <property type="entry name" value="NusB-like_sf"/>
</dbReference>
<dbReference type="Gene3D" id="3.40.50.150">
    <property type="entry name" value="Vaccinia Virus protein VP39"/>
    <property type="match status" value="1"/>
</dbReference>
<name>A0A227KJJ5_9BURK</name>
<sequence>MSKVALSTALMEAAKTWQKIKEGSSIDGALGQIKGEIKPAVQSLVYAVARRRVLTQWILKKLASKPPKPLLSSLLEVAFAQAVLSEKKPFTVVDQTVRAVKKDPSLANAANFANAVLRKFLREQEALVAEAMKNDEVKFNAPAWWIKKYRLIFGKDADAVLSLQQKHPPLVLRVNRRRISPEDYLKKLEENGIKDALRVGQDGIVLFSPRPVSDIPGFLDGEVSIQDAGSQLAAQILNPSDGMVVLDACAAPGGKTGHLLEMADVDLTAIEKDPVRTKRIGENLGRLDLKAEVRVADVGDVASWNVEKKLFDRILLDAPCSASGISRRHPDIPWLKDLSDVKSLAKTQAYLLDKMWSILAKKGRLLYAVCSVMPEEGIDQIKEFAASHPDAKLVPFKGAPEGWIRLSPHEDAPDLEFIPWVRDGFFYALFEKI</sequence>
<evidence type="ECO:0000256" key="7">
    <source>
        <dbReference type="ARBA" id="ARBA00022603"/>
    </source>
</evidence>
<dbReference type="Pfam" id="PF22458">
    <property type="entry name" value="RsmF-B_ferredox"/>
    <property type="match status" value="1"/>
</dbReference>
<keyword evidence="9 14" id="KW-0949">S-adenosyl-L-methionine</keyword>
<dbReference type="NCBIfam" id="NF008149">
    <property type="entry name" value="PRK10901.1"/>
    <property type="match status" value="1"/>
</dbReference>
<evidence type="ECO:0000256" key="2">
    <source>
        <dbReference type="ARBA" id="ARBA00004496"/>
    </source>
</evidence>
<evidence type="ECO:0000256" key="14">
    <source>
        <dbReference type="PROSITE-ProRule" id="PRU01023"/>
    </source>
</evidence>
<dbReference type="Proteomes" id="UP000214610">
    <property type="component" value="Unassembled WGS sequence"/>
</dbReference>
<dbReference type="InterPro" id="IPR023267">
    <property type="entry name" value="RCMT"/>
</dbReference>
<dbReference type="CDD" id="cd02440">
    <property type="entry name" value="AdoMet_MTases"/>
    <property type="match status" value="1"/>
</dbReference>
<dbReference type="PANTHER" id="PTHR22807:SF61">
    <property type="entry name" value="NOL1_NOP2_SUN FAMILY PROTEIN _ ANTITERMINATION NUSB DOMAIN-CONTAINING PROTEIN"/>
    <property type="match status" value="1"/>
</dbReference>
<keyword evidence="6" id="KW-0698">rRNA processing</keyword>
<keyword evidence="10 14" id="KW-0694">RNA-binding</keyword>
<dbReference type="EMBL" id="NHMP01000005">
    <property type="protein sequence ID" value="OXE47356.1"/>
    <property type="molecule type" value="Genomic_DNA"/>
</dbReference>
<evidence type="ECO:0000256" key="12">
    <source>
        <dbReference type="ARBA" id="ARBA00031088"/>
    </source>
</evidence>
<evidence type="ECO:0000256" key="3">
    <source>
        <dbReference type="ARBA" id="ARBA00007494"/>
    </source>
</evidence>
<keyword evidence="17" id="KW-1185">Reference proteome</keyword>
<evidence type="ECO:0000256" key="9">
    <source>
        <dbReference type="ARBA" id="ARBA00022691"/>
    </source>
</evidence>